<dbReference type="EnsemblPlants" id="AET7Gv20482000.5">
    <property type="protein sequence ID" value="AET7Gv20482000.5"/>
    <property type="gene ID" value="AET7Gv20482000"/>
</dbReference>
<reference evidence="3" key="2">
    <citation type="journal article" date="2017" name="Nat. Plants">
        <title>The Aegilops tauschii genome reveals multiple impacts of transposons.</title>
        <authorList>
            <person name="Zhao G."/>
            <person name="Zou C."/>
            <person name="Li K."/>
            <person name="Wang K."/>
            <person name="Li T."/>
            <person name="Gao L."/>
            <person name="Zhang X."/>
            <person name="Wang H."/>
            <person name="Yang Z."/>
            <person name="Liu X."/>
            <person name="Jiang W."/>
            <person name="Mao L."/>
            <person name="Kong X."/>
            <person name="Jiao Y."/>
            <person name="Jia J."/>
        </authorList>
    </citation>
    <scope>NUCLEOTIDE SEQUENCE [LARGE SCALE GENOMIC DNA]</scope>
    <source>
        <strain evidence="3">cv. AL8/78</strain>
    </source>
</reference>
<keyword evidence="3" id="KW-1185">Reference proteome</keyword>
<accession>A0A453R6N4</accession>
<organism evidence="2 3">
    <name type="scientific">Aegilops tauschii subsp. strangulata</name>
    <name type="common">Goatgrass</name>
    <dbReference type="NCBI Taxonomy" id="200361"/>
    <lineage>
        <taxon>Eukaryota</taxon>
        <taxon>Viridiplantae</taxon>
        <taxon>Streptophyta</taxon>
        <taxon>Embryophyta</taxon>
        <taxon>Tracheophyta</taxon>
        <taxon>Spermatophyta</taxon>
        <taxon>Magnoliopsida</taxon>
        <taxon>Liliopsida</taxon>
        <taxon>Poales</taxon>
        <taxon>Poaceae</taxon>
        <taxon>BOP clade</taxon>
        <taxon>Pooideae</taxon>
        <taxon>Triticodae</taxon>
        <taxon>Triticeae</taxon>
        <taxon>Triticinae</taxon>
        <taxon>Aegilops</taxon>
    </lineage>
</organism>
<reference evidence="2" key="5">
    <citation type="journal article" date="2021" name="G3 (Bethesda)">
        <title>Aegilops tauschii genome assembly Aet v5.0 features greater sequence contiguity and improved annotation.</title>
        <authorList>
            <person name="Wang L."/>
            <person name="Zhu T."/>
            <person name="Rodriguez J.C."/>
            <person name="Deal K.R."/>
            <person name="Dubcovsky J."/>
            <person name="McGuire P.E."/>
            <person name="Lux T."/>
            <person name="Spannagl M."/>
            <person name="Mayer K.F.X."/>
            <person name="Baldrich P."/>
            <person name="Meyers B.C."/>
            <person name="Huo N."/>
            <person name="Gu Y.Q."/>
            <person name="Zhou H."/>
            <person name="Devos K.M."/>
            <person name="Bennetzen J.L."/>
            <person name="Unver T."/>
            <person name="Budak H."/>
            <person name="Gulick P.J."/>
            <person name="Galiba G."/>
            <person name="Kalapos B."/>
            <person name="Nelson D.R."/>
            <person name="Li P."/>
            <person name="You F.M."/>
            <person name="Luo M.C."/>
            <person name="Dvorak J."/>
        </authorList>
    </citation>
    <scope>NUCLEOTIDE SEQUENCE [LARGE SCALE GENOMIC DNA]</scope>
    <source>
        <strain evidence="2">cv. AL8/78</strain>
    </source>
</reference>
<sequence>MEDRTQGGLLPVALPWSSRPVALPWSSLPSRGLRRVRQELVASSHGSLPLLDAAMEDRTQGGLLPELAASATRSRDPPLPGPCTSGGCGGWPAMRSSASGQWRHGSRALGRRGQRVGLQTTG</sequence>
<reference evidence="3" key="1">
    <citation type="journal article" date="2014" name="Science">
        <title>Ancient hybridizations among the ancestral genomes of bread wheat.</title>
        <authorList>
            <consortium name="International Wheat Genome Sequencing Consortium,"/>
            <person name="Marcussen T."/>
            <person name="Sandve S.R."/>
            <person name="Heier L."/>
            <person name="Spannagl M."/>
            <person name="Pfeifer M."/>
            <person name="Jakobsen K.S."/>
            <person name="Wulff B.B."/>
            <person name="Steuernagel B."/>
            <person name="Mayer K.F."/>
            <person name="Olsen O.A."/>
        </authorList>
    </citation>
    <scope>NUCLEOTIDE SEQUENCE [LARGE SCALE GENOMIC DNA]</scope>
    <source>
        <strain evidence="3">cv. AL8/78</strain>
    </source>
</reference>
<name>A0A453R6N4_AEGTS</name>
<evidence type="ECO:0000256" key="1">
    <source>
        <dbReference type="SAM" id="MobiDB-lite"/>
    </source>
</evidence>
<feature type="compositionally biased region" description="Basic residues" evidence="1">
    <location>
        <begin position="104"/>
        <end position="114"/>
    </location>
</feature>
<protein>
    <submittedName>
        <fullName evidence="2">Uncharacterized protein</fullName>
    </submittedName>
</protein>
<reference evidence="2" key="3">
    <citation type="journal article" date="2017" name="Nature">
        <title>Genome sequence of the progenitor of the wheat D genome Aegilops tauschii.</title>
        <authorList>
            <person name="Luo M.C."/>
            <person name="Gu Y.Q."/>
            <person name="Puiu D."/>
            <person name="Wang H."/>
            <person name="Twardziok S.O."/>
            <person name="Deal K.R."/>
            <person name="Huo N."/>
            <person name="Zhu T."/>
            <person name="Wang L."/>
            <person name="Wang Y."/>
            <person name="McGuire P.E."/>
            <person name="Liu S."/>
            <person name="Long H."/>
            <person name="Ramasamy R.K."/>
            <person name="Rodriguez J.C."/>
            <person name="Van S.L."/>
            <person name="Yuan L."/>
            <person name="Wang Z."/>
            <person name="Xia Z."/>
            <person name="Xiao L."/>
            <person name="Anderson O.D."/>
            <person name="Ouyang S."/>
            <person name="Liang Y."/>
            <person name="Zimin A.V."/>
            <person name="Pertea G."/>
            <person name="Qi P."/>
            <person name="Bennetzen J.L."/>
            <person name="Dai X."/>
            <person name="Dawson M.W."/>
            <person name="Muller H.G."/>
            <person name="Kugler K."/>
            <person name="Rivarola-Duarte L."/>
            <person name="Spannagl M."/>
            <person name="Mayer K.F.X."/>
            <person name="Lu F.H."/>
            <person name="Bevan M.W."/>
            <person name="Leroy P."/>
            <person name="Li P."/>
            <person name="You F.M."/>
            <person name="Sun Q."/>
            <person name="Liu Z."/>
            <person name="Lyons E."/>
            <person name="Wicker T."/>
            <person name="Salzberg S.L."/>
            <person name="Devos K.M."/>
            <person name="Dvorak J."/>
        </authorList>
    </citation>
    <scope>NUCLEOTIDE SEQUENCE [LARGE SCALE GENOMIC DNA]</scope>
    <source>
        <strain evidence="2">cv. AL8/78</strain>
    </source>
</reference>
<dbReference type="Gramene" id="AET7Gv20482000.5">
    <property type="protein sequence ID" value="AET7Gv20482000.5"/>
    <property type="gene ID" value="AET7Gv20482000"/>
</dbReference>
<reference evidence="2" key="4">
    <citation type="submission" date="2019-03" db="UniProtKB">
        <authorList>
            <consortium name="EnsemblPlants"/>
        </authorList>
    </citation>
    <scope>IDENTIFICATION</scope>
</reference>
<dbReference type="Proteomes" id="UP000015105">
    <property type="component" value="Chromosome 7D"/>
</dbReference>
<evidence type="ECO:0000313" key="3">
    <source>
        <dbReference type="Proteomes" id="UP000015105"/>
    </source>
</evidence>
<dbReference type="AlphaFoldDB" id="A0A453R6N4"/>
<proteinExistence type="predicted"/>
<feature type="region of interest" description="Disordered" evidence="1">
    <location>
        <begin position="70"/>
        <end position="122"/>
    </location>
</feature>
<evidence type="ECO:0000313" key="2">
    <source>
        <dbReference type="EnsemblPlants" id="AET7Gv20482000.5"/>
    </source>
</evidence>